<proteinExistence type="predicted"/>
<evidence type="ECO:0000313" key="3">
    <source>
        <dbReference type="EMBL" id="THH10535.1"/>
    </source>
</evidence>
<evidence type="ECO:0000256" key="2">
    <source>
        <dbReference type="SAM" id="Phobius"/>
    </source>
</evidence>
<dbReference type="EMBL" id="SGPK01000033">
    <property type="protein sequence ID" value="THH10535.1"/>
    <property type="molecule type" value="Genomic_DNA"/>
</dbReference>
<keyword evidence="2" id="KW-0812">Transmembrane</keyword>
<dbReference type="AlphaFoldDB" id="A0A4S4LFT9"/>
<protein>
    <submittedName>
        <fullName evidence="3">Uncharacterized protein</fullName>
    </submittedName>
</protein>
<sequence length="541" mass="57650">MSSISPGPSTSNHSFVLKNVTIDDNDSSLKYSQGWNRSMSSLAIGGSFHIANHVGDLVSFSLPANAVAIYYVGYQQSAGALYEACLDCSTQGTGNANVIDAFNNASRSTAPTLLYEDTNLDPSVLHTFALSNLADARFRNTSTITLDAFIVTVQDEVTSASAPQSIAHGSAASLVMQVSTSSQISSSASLSEEPTSSASRSEQPTSSSALSSEQLTAPSVSSSDQPIRPPAVLGTDTKAIMTATLSFTSASASSSANRGQNDINAGQRLAGQVHSPLALTGIILAVLFVVCTSTFALMYFMRRRRRRSKEPYTQISEQTALFFNAMKKVVSGEHGGSGGRKSMFGFGAGNEGGSSGMDKDVMVENYVQDKFLPYPSHEPYSSQAARLATQQAPAAPYLAYNTVPRSLFRPPGAQRVSCSRLHSSESCSFNYPGSQGIPDGERVKFSEVVTIAVEPTLTKTDVPRTVRRTHPYNNPFVIAEAETRASEHERAPTKLLGHGTHRRDSSSSVGSLYSQGEGVRRNAQPPPPSVARPRTDNAWDS</sequence>
<gene>
    <name evidence="3" type="ORF">EW145_g1249</name>
</gene>
<dbReference type="OrthoDB" id="2756540at2759"/>
<keyword evidence="2" id="KW-1133">Transmembrane helix</keyword>
<evidence type="ECO:0000256" key="1">
    <source>
        <dbReference type="SAM" id="MobiDB-lite"/>
    </source>
</evidence>
<feature type="compositionally biased region" description="Basic and acidic residues" evidence="1">
    <location>
        <begin position="481"/>
        <end position="492"/>
    </location>
</feature>
<organism evidence="3 4">
    <name type="scientific">Phellinidium pouzarii</name>
    <dbReference type="NCBI Taxonomy" id="167371"/>
    <lineage>
        <taxon>Eukaryota</taxon>
        <taxon>Fungi</taxon>
        <taxon>Dikarya</taxon>
        <taxon>Basidiomycota</taxon>
        <taxon>Agaricomycotina</taxon>
        <taxon>Agaricomycetes</taxon>
        <taxon>Hymenochaetales</taxon>
        <taxon>Hymenochaetaceae</taxon>
        <taxon>Phellinidium</taxon>
    </lineage>
</organism>
<feature type="region of interest" description="Disordered" evidence="1">
    <location>
        <begin position="185"/>
        <end position="232"/>
    </location>
</feature>
<evidence type="ECO:0000313" key="4">
    <source>
        <dbReference type="Proteomes" id="UP000308199"/>
    </source>
</evidence>
<dbReference type="Proteomes" id="UP000308199">
    <property type="component" value="Unassembled WGS sequence"/>
</dbReference>
<feature type="region of interest" description="Disordered" evidence="1">
    <location>
        <begin position="479"/>
        <end position="541"/>
    </location>
</feature>
<reference evidence="3 4" key="1">
    <citation type="submission" date="2019-02" db="EMBL/GenBank/DDBJ databases">
        <title>Genome sequencing of the rare red list fungi Phellinidium pouzarii.</title>
        <authorList>
            <person name="Buettner E."/>
            <person name="Kellner H."/>
        </authorList>
    </citation>
    <scope>NUCLEOTIDE SEQUENCE [LARGE SCALE GENOMIC DNA]</scope>
    <source>
        <strain evidence="3 4">DSM 108285</strain>
    </source>
</reference>
<keyword evidence="2" id="KW-0472">Membrane</keyword>
<accession>A0A4S4LFT9</accession>
<feature type="transmembrane region" description="Helical" evidence="2">
    <location>
        <begin position="277"/>
        <end position="300"/>
    </location>
</feature>
<feature type="compositionally biased region" description="Polar residues" evidence="1">
    <location>
        <begin position="202"/>
        <end position="225"/>
    </location>
</feature>
<comment type="caution">
    <text evidence="3">The sequence shown here is derived from an EMBL/GenBank/DDBJ whole genome shotgun (WGS) entry which is preliminary data.</text>
</comment>
<feature type="compositionally biased region" description="Low complexity" evidence="1">
    <location>
        <begin position="185"/>
        <end position="201"/>
    </location>
</feature>
<keyword evidence="4" id="KW-1185">Reference proteome</keyword>
<name>A0A4S4LFT9_9AGAM</name>